<reference evidence="2" key="1">
    <citation type="submission" date="2016-10" db="EMBL/GenBank/DDBJ databases">
        <authorList>
            <person name="Varghese N."/>
            <person name="Submissions S."/>
        </authorList>
    </citation>
    <scope>NUCLEOTIDE SEQUENCE [LARGE SCALE GENOMIC DNA]</scope>
    <source>
        <strain evidence="2">XJ109</strain>
    </source>
</reference>
<proteinExistence type="predicted"/>
<dbReference type="AlphaFoldDB" id="A0A1I4Z4H6"/>
<dbReference type="OrthoDB" id="8779193at2"/>
<protein>
    <submittedName>
        <fullName evidence="1">Uncharacterized protein</fullName>
    </submittedName>
</protein>
<keyword evidence="2" id="KW-1185">Reference proteome</keyword>
<dbReference type="Proteomes" id="UP000199149">
    <property type="component" value="Unassembled WGS sequence"/>
</dbReference>
<dbReference type="STRING" id="684065.SAMN05421738_11294"/>
<sequence length="145" mass="17235">MITVLDLNNEEEAYTWWLTCMKDVLNYACLLPYKISKNLDYSVDSLEVLEGYILENFTIETIYYDKNKYALDFFIRYVGETFFKNISNLNWFFVTDKEDFYYGIPVLIKNNSELFTKKSPLSFVIASLDRKTGTYIRNILKNNLE</sequence>
<evidence type="ECO:0000313" key="1">
    <source>
        <dbReference type="EMBL" id="SFN44780.1"/>
    </source>
</evidence>
<dbReference type="EMBL" id="FOUZ01000012">
    <property type="protein sequence ID" value="SFN44780.1"/>
    <property type="molecule type" value="Genomic_DNA"/>
</dbReference>
<dbReference type="RefSeq" id="WP_092908949.1">
    <property type="nucleotide sequence ID" value="NZ_FOUZ01000012.1"/>
</dbReference>
<name>A0A1I4Z4H6_9FLAO</name>
<gene>
    <name evidence="1" type="ORF">SAMN05421738_11294</name>
</gene>
<evidence type="ECO:0000313" key="2">
    <source>
        <dbReference type="Proteomes" id="UP000199149"/>
    </source>
</evidence>
<organism evidence="1 2">
    <name type="scientific">Algoriella xinjiangensis</name>
    <dbReference type="NCBI Taxonomy" id="684065"/>
    <lineage>
        <taxon>Bacteria</taxon>
        <taxon>Pseudomonadati</taxon>
        <taxon>Bacteroidota</taxon>
        <taxon>Flavobacteriia</taxon>
        <taxon>Flavobacteriales</taxon>
        <taxon>Weeksellaceae</taxon>
        <taxon>Algoriella</taxon>
    </lineage>
</organism>
<accession>A0A1I4Z4H6</accession>